<reference evidence="2 3" key="2">
    <citation type="submission" date="2018-11" db="EMBL/GenBank/DDBJ databases">
        <authorList>
            <consortium name="Pathogen Informatics"/>
        </authorList>
    </citation>
    <scope>NUCLEOTIDE SEQUENCE [LARGE SCALE GENOMIC DNA]</scope>
    <source>
        <strain evidence="2 3">NST_G2</strain>
    </source>
</reference>
<dbReference type="EMBL" id="UYSU01045117">
    <property type="protein sequence ID" value="VDM05119.1"/>
    <property type="molecule type" value="Genomic_DNA"/>
</dbReference>
<dbReference type="Proteomes" id="UP000275846">
    <property type="component" value="Unassembled WGS sequence"/>
</dbReference>
<evidence type="ECO:0000313" key="4">
    <source>
        <dbReference type="WBParaSite" id="SSLN_0001944401-mRNA-1"/>
    </source>
</evidence>
<reference evidence="4" key="1">
    <citation type="submission" date="2016-06" db="UniProtKB">
        <authorList>
            <consortium name="WormBaseParasite"/>
        </authorList>
    </citation>
    <scope>IDENTIFICATION</scope>
</reference>
<dbReference type="WBParaSite" id="SSLN_0001944401-mRNA-1">
    <property type="protein sequence ID" value="SSLN_0001944401-mRNA-1"/>
    <property type="gene ID" value="SSLN_0001944401"/>
</dbReference>
<evidence type="ECO:0000313" key="2">
    <source>
        <dbReference type="EMBL" id="VDM05119.1"/>
    </source>
</evidence>
<dbReference type="AlphaFoldDB" id="A0A183TQI5"/>
<proteinExistence type="predicted"/>
<protein>
    <submittedName>
        <fullName evidence="4">Pkinase_fungal domain-containing protein</fullName>
    </submittedName>
</protein>
<organism evidence="4">
    <name type="scientific">Schistocephalus solidus</name>
    <name type="common">Tapeworm</name>
    <dbReference type="NCBI Taxonomy" id="70667"/>
    <lineage>
        <taxon>Eukaryota</taxon>
        <taxon>Metazoa</taxon>
        <taxon>Spiralia</taxon>
        <taxon>Lophotrochozoa</taxon>
        <taxon>Platyhelminthes</taxon>
        <taxon>Cestoda</taxon>
        <taxon>Eucestoda</taxon>
        <taxon>Diphyllobothriidea</taxon>
        <taxon>Diphyllobothriidae</taxon>
        <taxon>Schistocephalus</taxon>
    </lineage>
</organism>
<feature type="compositionally biased region" description="Low complexity" evidence="1">
    <location>
        <begin position="54"/>
        <end position="70"/>
    </location>
</feature>
<gene>
    <name evidence="2" type="ORF">SSLN_LOCUS18733</name>
</gene>
<evidence type="ECO:0000313" key="3">
    <source>
        <dbReference type="Proteomes" id="UP000275846"/>
    </source>
</evidence>
<sequence>MFRLLPENFVCFLRIVGRGRRQHPEDDQLFADKNRIYQYFQTSGPTTHAIFAKTSTTSTTTSTTTSSPTTPDEENLTGTGEGVVSDEVSWNLEAQNAFTDIKVLELPANLGFTDRLASLEGLLGACSIEVSPANGSLTSISDSYYSASPLRRCASGEFVFPSVISTSVGVVIDWDSIEGTTADEIWDMFQRLLADETLFRPVRLSPIATSLRSSNAWRDADVQKTRLGVASRYSKRAGDAVIKHASFALPTLSLLISLILP</sequence>
<dbReference type="OrthoDB" id="6256523at2759"/>
<feature type="region of interest" description="Disordered" evidence="1">
    <location>
        <begin position="54"/>
        <end position="78"/>
    </location>
</feature>
<accession>A0A183TQI5</accession>
<keyword evidence="3" id="KW-1185">Reference proteome</keyword>
<name>A0A183TQI5_SCHSO</name>
<evidence type="ECO:0000256" key="1">
    <source>
        <dbReference type="SAM" id="MobiDB-lite"/>
    </source>
</evidence>